<feature type="domain" description="Methanolan biosynthesis EpsI" evidence="9">
    <location>
        <begin position="343"/>
        <end position="527"/>
    </location>
</feature>
<comment type="caution">
    <text evidence="10">The sequence shown here is derived from an EMBL/GenBank/DDBJ whole genome shotgun (WGS) entry which is preliminary data.</text>
</comment>
<protein>
    <submittedName>
        <fullName evidence="10">Exosortase A</fullName>
    </submittedName>
</protein>
<evidence type="ECO:0000256" key="4">
    <source>
        <dbReference type="ARBA" id="ARBA00022692"/>
    </source>
</evidence>
<dbReference type="NCBIfam" id="TIGR04178">
    <property type="entry name" value="exo_archaeo"/>
    <property type="match status" value="1"/>
</dbReference>
<gene>
    <name evidence="10" type="ORF">J2792_000230</name>
</gene>
<keyword evidence="5" id="KW-0378">Hydrolase</keyword>
<keyword evidence="6 8" id="KW-1133">Transmembrane helix</keyword>
<keyword evidence="4 8" id="KW-0812">Transmembrane</keyword>
<evidence type="ECO:0000313" key="10">
    <source>
        <dbReference type="EMBL" id="MDR6509390.1"/>
    </source>
</evidence>
<name>A0ABU1MGC6_9SPHN</name>
<dbReference type="InterPro" id="IPR019127">
    <property type="entry name" value="Exosortase"/>
</dbReference>
<feature type="transmembrane region" description="Helical" evidence="8">
    <location>
        <begin position="333"/>
        <end position="355"/>
    </location>
</feature>
<dbReference type="NCBIfam" id="TIGR02914">
    <property type="entry name" value="EpsI_fam"/>
    <property type="match status" value="1"/>
</dbReference>
<proteinExistence type="predicted"/>
<feature type="transmembrane region" description="Helical" evidence="8">
    <location>
        <begin position="105"/>
        <end position="123"/>
    </location>
</feature>
<evidence type="ECO:0000256" key="8">
    <source>
        <dbReference type="SAM" id="Phobius"/>
    </source>
</evidence>
<dbReference type="NCBIfam" id="TIGR02602">
    <property type="entry name" value="8TM_EpsH"/>
    <property type="match status" value="1"/>
</dbReference>
<keyword evidence="3" id="KW-0645">Protease</keyword>
<feature type="transmembrane region" description="Helical" evidence="8">
    <location>
        <begin position="43"/>
        <end position="64"/>
    </location>
</feature>
<dbReference type="RefSeq" id="WP_309804165.1">
    <property type="nucleotide sequence ID" value="NZ_JAVDRD010000001.1"/>
</dbReference>
<evidence type="ECO:0000259" key="9">
    <source>
        <dbReference type="Pfam" id="PF11984"/>
    </source>
</evidence>
<dbReference type="Pfam" id="PF09721">
    <property type="entry name" value="Exosortase_EpsH"/>
    <property type="match status" value="1"/>
</dbReference>
<evidence type="ECO:0000256" key="5">
    <source>
        <dbReference type="ARBA" id="ARBA00022801"/>
    </source>
</evidence>
<accession>A0ABU1MGC6</accession>
<keyword evidence="11" id="KW-1185">Reference proteome</keyword>
<evidence type="ECO:0000256" key="7">
    <source>
        <dbReference type="ARBA" id="ARBA00023136"/>
    </source>
</evidence>
<feature type="transmembrane region" description="Helical" evidence="8">
    <location>
        <begin position="218"/>
        <end position="237"/>
    </location>
</feature>
<dbReference type="NCBIfam" id="TIGR03109">
    <property type="entry name" value="exosort_XrtA"/>
    <property type="match status" value="1"/>
</dbReference>
<dbReference type="Proteomes" id="UP001184150">
    <property type="component" value="Unassembled WGS sequence"/>
</dbReference>
<keyword evidence="7 8" id="KW-0472">Membrane</keyword>
<dbReference type="EMBL" id="JAVDRD010000001">
    <property type="protein sequence ID" value="MDR6509390.1"/>
    <property type="molecule type" value="Genomic_DNA"/>
</dbReference>
<comment type="subcellular location">
    <subcellularLocation>
        <location evidence="1">Cell membrane</location>
        <topology evidence="1">Multi-pass membrane protein</topology>
    </subcellularLocation>
</comment>
<organism evidence="10 11">
    <name type="scientific">Novosphingobium capsulatum</name>
    <dbReference type="NCBI Taxonomy" id="13688"/>
    <lineage>
        <taxon>Bacteria</taxon>
        <taxon>Pseudomonadati</taxon>
        <taxon>Pseudomonadota</taxon>
        <taxon>Alphaproteobacteria</taxon>
        <taxon>Sphingomonadales</taxon>
        <taxon>Sphingomonadaceae</taxon>
        <taxon>Novosphingobium</taxon>
    </lineage>
</organism>
<evidence type="ECO:0000313" key="11">
    <source>
        <dbReference type="Proteomes" id="UP001184150"/>
    </source>
</evidence>
<feature type="transmembrane region" description="Helical" evidence="8">
    <location>
        <begin position="249"/>
        <end position="271"/>
    </location>
</feature>
<dbReference type="InterPro" id="IPR026392">
    <property type="entry name" value="Exo/Archaeosortase_dom"/>
</dbReference>
<evidence type="ECO:0000256" key="6">
    <source>
        <dbReference type="ARBA" id="ARBA00022989"/>
    </source>
</evidence>
<dbReference type="Pfam" id="PF11984">
    <property type="entry name" value="DUF3485"/>
    <property type="match status" value="1"/>
</dbReference>
<dbReference type="InterPro" id="IPR014263">
    <property type="entry name" value="Methanolan_biosynth_EpsI"/>
</dbReference>
<dbReference type="InterPro" id="IPR013426">
    <property type="entry name" value="EpsH-like"/>
</dbReference>
<feature type="transmembrane region" description="Helical" evidence="8">
    <location>
        <begin position="283"/>
        <end position="305"/>
    </location>
</feature>
<feature type="transmembrane region" description="Helical" evidence="8">
    <location>
        <begin position="76"/>
        <end position="93"/>
    </location>
</feature>
<feature type="transmembrane region" description="Helical" evidence="8">
    <location>
        <begin position="179"/>
        <end position="198"/>
    </location>
</feature>
<sequence>MIAGLAAVRLENPSVGPAARHLPTRGEDHVSSLAVRDGAATGVVPWVMLGLCWLGLIGLFHADWAAMAGQWWDSSTYNHILLVPAILAWLVSMRWPALRQIAPQGWWPGLVLFAGAAFLWMLGDFAGFSLVTQTACVVMLQASFLAIIGPRLGAALLFPLAYMLFLVPFGDELIPLLQIVTARIVMVLLHLVGIPAALDGVFITTPAGYFKVAEACSGVKFLIAMVAYGVLVCQVCFRRWPRRATFMAMALIVPILANGVRAWGTIVIAGWRGIQFAAGFDHVFYGWVFFAVVMALTMLAGWPFFDRARDDPPVSVAAILADRRLAWAAGARVGQGLALGVLAALALAFVGWGAAAGRLAAPLPARIDLPAVPGWHRVAAPGGWPWQPRHGGADHRLLGRYADDAGHVVDVSFALYAGQGDGREAGGFGEGAVPPGSGWAWEKPAPSIAGGKGDMLQAPGPVHRLAITWYRTDGWLGSSNMALKLWNIADRLLLRAQPTATLILSSEDNAGAPAAPALAAFVAATGPLDRWIDTVSRGQ</sequence>
<keyword evidence="2" id="KW-1003">Cell membrane</keyword>
<reference evidence="10 11" key="1">
    <citation type="submission" date="2023-07" db="EMBL/GenBank/DDBJ databases">
        <title>Sorghum-associated microbial communities from plants grown in Nebraska, USA.</title>
        <authorList>
            <person name="Schachtman D."/>
        </authorList>
    </citation>
    <scope>NUCLEOTIDE SEQUENCE [LARGE SCALE GENOMIC DNA]</scope>
    <source>
        <strain evidence="10 11">DS1027</strain>
    </source>
</reference>
<dbReference type="InterPro" id="IPR017540">
    <property type="entry name" value="Exosortase-1"/>
</dbReference>
<feature type="transmembrane region" description="Helical" evidence="8">
    <location>
        <begin position="143"/>
        <end position="167"/>
    </location>
</feature>
<evidence type="ECO:0000256" key="2">
    <source>
        <dbReference type="ARBA" id="ARBA00022475"/>
    </source>
</evidence>
<evidence type="ECO:0000256" key="1">
    <source>
        <dbReference type="ARBA" id="ARBA00004651"/>
    </source>
</evidence>
<evidence type="ECO:0000256" key="3">
    <source>
        <dbReference type="ARBA" id="ARBA00022670"/>
    </source>
</evidence>